<evidence type="ECO:0000313" key="9">
    <source>
        <dbReference type="Proteomes" id="UP000278627"/>
    </source>
</evidence>
<comment type="function">
    <text evidence="7">The SMN complex catalyzes the assembly of small nuclear ribonucleoproteins (snRNPs), the building blocks of the spliceosome, and thereby plays an important role in the splicing of cellular pre-mRNAs.</text>
</comment>
<protein>
    <recommendedName>
        <fullName evidence="6 7">Gem-associated protein 2</fullName>
    </recommendedName>
</protein>
<dbReference type="STRING" id="6280.A0A0N4TXV2"/>
<dbReference type="AlphaFoldDB" id="A0A0N4TXV2"/>
<dbReference type="PIRSF" id="PIRSF038038">
    <property type="entry name" value="SMN_Gemin2"/>
    <property type="match status" value="1"/>
</dbReference>
<keyword evidence="3 7" id="KW-0507">mRNA processing</keyword>
<evidence type="ECO:0000256" key="2">
    <source>
        <dbReference type="ARBA" id="ARBA00022490"/>
    </source>
</evidence>
<evidence type="ECO:0000313" key="8">
    <source>
        <dbReference type="EMBL" id="VDN94927.1"/>
    </source>
</evidence>
<dbReference type="Gene3D" id="1.20.58.1070">
    <property type="match status" value="1"/>
</dbReference>
<comment type="similarity">
    <text evidence="5 7">Belongs to the gemin-2 family.</text>
</comment>
<keyword evidence="2 7" id="KW-0963">Cytoplasm</keyword>
<dbReference type="InterPro" id="IPR017364">
    <property type="entry name" value="GEMIN2"/>
</dbReference>
<dbReference type="PANTHER" id="PTHR12794">
    <property type="entry name" value="GEMIN2"/>
    <property type="match status" value="1"/>
</dbReference>
<evidence type="ECO:0000256" key="1">
    <source>
        <dbReference type="ARBA" id="ARBA00004496"/>
    </source>
</evidence>
<dbReference type="PANTHER" id="PTHR12794:SF0">
    <property type="entry name" value="GEM-ASSOCIATED PROTEIN 2"/>
    <property type="match status" value="1"/>
</dbReference>
<evidence type="ECO:0000256" key="4">
    <source>
        <dbReference type="ARBA" id="ARBA00023187"/>
    </source>
</evidence>
<dbReference type="InterPro" id="IPR035426">
    <property type="entry name" value="Gemin2/Brr1"/>
</dbReference>
<accession>A0A0N4TXV2</accession>
<reference evidence="8 9" key="2">
    <citation type="submission" date="2018-11" db="EMBL/GenBank/DDBJ databases">
        <authorList>
            <consortium name="Pathogen Informatics"/>
        </authorList>
    </citation>
    <scope>NUCLEOTIDE SEQUENCE [LARGE SCALE GENOMIC DNA]</scope>
</reference>
<gene>
    <name evidence="8" type="ORF">BPAG_LOCUS13742</name>
</gene>
<dbReference type="WBParaSite" id="BPAG_0001381401-mRNA-1">
    <property type="protein sequence ID" value="BPAG_0001381401-mRNA-1"/>
    <property type="gene ID" value="BPAG_0001381401"/>
</dbReference>
<evidence type="ECO:0000256" key="3">
    <source>
        <dbReference type="ARBA" id="ARBA00022664"/>
    </source>
</evidence>
<dbReference type="GO" id="GO:0000387">
    <property type="term" value="P:spliceosomal snRNP assembly"/>
    <property type="evidence" value="ECO:0007669"/>
    <property type="project" value="UniProtKB-UniRule"/>
</dbReference>
<keyword evidence="9" id="KW-1185">Reference proteome</keyword>
<evidence type="ECO:0000256" key="6">
    <source>
        <dbReference type="ARBA" id="ARBA00047179"/>
    </source>
</evidence>
<sequence length="271" mass="31158">MEQEAVFDVGDFDERDVSLTETPRDPSHYLQQVSVSRARCPEVVTAKTIPQKIASSAISEDLLFSCEPPSEWSIAMSNKFSMQRSLVDAQKWRWRKTITFKWPSLVSNPIGVAEVLFSMQHGLKDPEEWRVFCLEERINSFPIKANDIPRFAHHRGNPPTLQLVFSLSEQQVNILIQYLIDVQVLNQVFLEEGYTRPLFEWIYALMLVLQKPLTHNVCSAIRQLAKHSRVLRNTLDEKTQSGSTMHEEFSLFIAVVGVYFEQLDIADQISS</sequence>
<name>A0A0N4TXV2_BRUPA</name>
<dbReference type="GO" id="GO:0005681">
    <property type="term" value="C:spliceosomal complex"/>
    <property type="evidence" value="ECO:0007669"/>
    <property type="project" value="UniProtKB-UniRule"/>
</dbReference>
<dbReference type="GO" id="GO:0000245">
    <property type="term" value="P:spliceosomal complex assembly"/>
    <property type="evidence" value="ECO:0007669"/>
    <property type="project" value="UniProtKB-UniRule"/>
</dbReference>
<dbReference type="EMBL" id="UZAD01013440">
    <property type="protein sequence ID" value="VDN94927.1"/>
    <property type="molecule type" value="Genomic_DNA"/>
</dbReference>
<evidence type="ECO:0000256" key="7">
    <source>
        <dbReference type="PIRNR" id="PIRNR038038"/>
    </source>
</evidence>
<dbReference type="Pfam" id="PF04938">
    <property type="entry name" value="SIP1"/>
    <property type="match status" value="1"/>
</dbReference>
<organism evidence="10">
    <name type="scientific">Brugia pahangi</name>
    <name type="common">Filarial nematode worm</name>
    <dbReference type="NCBI Taxonomy" id="6280"/>
    <lineage>
        <taxon>Eukaryota</taxon>
        <taxon>Metazoa</taxon>
        <taxon>Ecdysozoa</taxon>
        <taxon>Nematoda</taxon>
        <taxon>Chromadorea</taxon>
        <taxon>Rhabditida</taxon>
        <taxon>Spirurina</taxon>
        <taxon>Spiruromorpha</taxon>
        <taxon>Filarioidea</taxon>
        <taxon>Onchocercidae</taxon>
        <taxon>Brugia</taxon>
    </lineage>
</organism>
<comment type="subcellular location">
    <subcellularLocation>
        <location evidence="1">Cytoplasm</location>
    </subcellularLocation>
</comment>
<keyword evidence="4 7" id="KW-0508">mRNA splicing</keyword>
<proteinExistence type="inferred from homology"/>
<reference evidence="10" key="1">
    <citation type="submission" date="2017-02" db="UniProtKB">
        <authorList>
            <consortium name="WormBaseParasite"/>
        </authorList>
    </citation>
    <scope>IDENTIFICATION</scope>
</reference>
<dbReference type="GO" id="GO:0032797">
    <property type="term" value="C:SMN complex"/>
    <property type="evidence" value="ECO:0007669"/>
    <property type="project" value="UniProtKB-UniRule"/>
</dbReference>
<dbReference type="Proteomes" id="UP000278627">
    <property type="component" value="Unassembled WGS sequence"/>
</dbReference>
<evidence type="ECO:0000313" key="10">
    <source>
        <dbReference type="WBParaSite" id="BPAG_0001381401-mRNA-1"/>
    </source>
</evidence>
<evidence type="ECO:0000256" key="5">
    <source>
        <dbReference type="ARBA" id="ARBA00025758"/>
    </source>
</evidence>
<comment type="subunit">
    <text evidence="7">Part of the core SMN complex.</text>
</comment>